<dbReference type="CDD" id="cd13634">
    <property type="entry name" value="PBP2_Sco4506"/>
    <property type="match status" value="1"/>
</dbReference>
<evidence type="ECO:0000256" key="5">
    <source>
        <dbReference type="SAM" id="MobiDB-lite"/>
    </source>
</evidence>
<keyword evidence="3 4" id="KW-0456">Lyase</keyword>
<sequence length="313" mass="35291">MEKSPGFQGRTGRKAGAARRTPMNPKIRVGRIHYINVLPIYYALERAYVANGFEMVPGTPAELNRRLSRGEVEISAISSAEYGRNFKEYLLLPDLSISTDGDVGSVLFFSRIPFPRLNAREVILSAASATSVALLKVLLYEIYGVQPLYRTAAVKDSLPDGAYGLLAIGDEALRLRSTGRYPYYLDLGRAWHDLTGLPFVFGVWAARRDFYEHNPEAVHSVHQSLLASKHWGLAAREEICRHAAHLVSMSTKDLAHYFSLLNYELKPRQQEGLMTFYRFLHRYGVLPEMPVLESIHVKSKQQDAYCPGSEKNQ</sequence>
<dbReference type="PANTHER" id="PTHR37690">
    <property type="entry name" value="CHORISMATE DEHYDRATASE"/>
    <property type="match status" value="1"/>
</dbReference>
<dbReference type="UniPathway" id="UPA00079"/>
<feature type="region of interest" description="Disordered" evidence="5">
    <location>
        <begin position="1"/>
        <end position="20"/>
    </location>
</feature>
<dbReference type="InterPro" id="IPR030868">
    <property type="entry name" value="MqnA"/>
</dbReference>
<evidence type="ECO:0000256" key="1">
    <source>
        <dbReference type="ARBA" id="ARBA00004863"/>
    </source>
</evidence>
<dbReference type="PANTHER" id="PTHR37690:SF1">
    <property type="entry name" value="CHORISMATE DEHYDRATASE"/>
    <property type="match status" value="1"/>
</dbReference>
<dbReference type="SUPFAM" id="SSF53850">
    <property type="entry name" value="Periplasmic binding protein-like II"/>
    <property type="match status" value="1"/>
</dbReference>
<gene>
    <name evidence="4" type="primary">mqnA</name>
    <name evidence="6" type="ORF">ENV52_14430</name>
</gene>
<evidence type="ECO:0000256" key="4">
    <source>
        <dbReference type="HAMAP-Rule" id="MF_00995"/>
    </source>
</evidence>
<comment type="catalytic activity">
    <reaction evidence="4">
        <text>chorismate = 3-[(1-carboxyvinyl)-oxy]benzoate + H2O</text>
        <dbReference type="Rhea" id="RHEA:40051"/>
        <dbReference type="ChEBI" id="CHEBI:15377"/>
        <dbReference type="ChEBI" id="CHEBI:29748"/>
        <dbReference type="ChEBI" id="CHEBI:76981"/>
        <dbReference type="EC" id="4.2.1.151"/>
    </reaction>
</comment>
<dbReference type="GO" id="GO:0009234">
    <property type="term" value="P:menaquinone biosynthetic process"/>
    <property type="evidence" value="ECO:0007669"/>
    <property type="project" value="UniProtKB-UniRule"/>
</dbReference>
<evidence type="ECO:0000313" key="6">
    <source>
        <dbReference type="EMBL" id="HHS30885.1"/>
    </source>
</evidence>
<comment type="function">
    <text evidence="4">Catalyzes the dehydration of chorismate into 3-[(1-carboxyvinyl)oxy]benzoate, a step in the biosynthesis of menaquinone (MK, vitamin K2).</text>
</comment>
<dbReference type="Pfam" id="PF02621">
    <property type="entry name" value="VitK2_biosynth"/>
    <property type="match status" value="1"/>
</dbReference>
<accession>A0A7V6A684</accession>
<name>A0A7V6A684_9BACT</name>
<dbReference type="HAMAP" id="MF_00995">
    <property type="entry name" value="MqnA"/>
    <property type="match status" value="1"/>
</dbReference>
<dbReference type="EMBL" id="DTGR01000220">
    <property type="protein sequence ID" value="HHS30885.1"/>
    <property type="molecule type" value="Genomic_DNA"/>
</dbReference>
<comment type="caution">
    <text evidence="6">The sequence shown here is derived from an EMBL/GenBank/DDBJ whole genome shotgun (WGS) entry which is preliminary data.</text>
</comment>
<reference evidence="6" key="1">
    <citation type="journal article" date="2020" name="mSystems">
        <title>Genome- and Community-Level Interaction Insights into Carbon Utilization and Element Cycling Functions of Hydrothermarchaeota in Hydrothermal Sediment.</title>
        <authorList>
            <person name="Zhou Z."/>
            <person name="Liu Y."/>
            <person name="Xu W."/>
            <person name="Pan J."/>
            <person name="Luo Z.H."/>
            <person name="Li M."/>
        </authorList>
    </citation>
    <scope>NUCLEOTIDE SEQUENCE [LARGE SCALE GENOMIC DNA]</scope>
    <source>
        <strain evidence="6">SpSt-767</strain>
    </source>
</reference>
<dbReference type="GO" id="GO:0016836">
    <property type="term" value="F:hydro-lyase activity"/>
    <property type="evidence" value="ECO:0007669"/>
    <property type="project" value="UniProtKB-UniRule"/>
</dbReference>
<protein>
    <recommendedName>
        <fullName evidence="4">Chorismate dehydratase</fullName>
        <ecNumber evidence="4">4.2.1.151</ecNumber>
    </recommendedName>
    <alternativeName>
        <fullName evidence="4">Menaquinone biosynthetic enzyme MqnA</fullName>
    </alternativeName>
</protein>
<organism evidence="6">
    <name type="scientific">Desulfobacca acetoxidans</name>
    <dbReference type="NCBI Taxonomy" id="60893"/>
    <lineage>
        <taxon>Bacteria</taxon>
        <taxon>Pseudomonadati</taxon>
        <taxon>Thermodesulfobacteriota</taxon>
        <taxon>Desulfobaccia</taxon>
        <taxon>Desulfobaccales</taxon>
        <taxon>Desulfobaccaceae</taxon>
        <taxon>Desulfobacca</taxon>
    </lineage>
</organism>
<proteinExistence type="inferred from homology"/>
<evidence type="ECO:0000256" key="2">
    <source>
        <dbReference type="ARBA" id="ARBA00022428"/>
    </source>
</evidence>
<dbReference type="Gene3D" id="3.40.190.10">
    <property type="entry name" value="Periplasmic binding protein-like II"/>
    <property type="match status" value="2"/>
</dbReference>
<dbReference type="EC" id="4.2.1.151" evidence="4"/>
<evidence type="ECO:0000256" key="3">
    <source>
        <dbReference type="ARBA" id="ARBA00023239"/>
    </source>
</evidence>
<dbReference type="AlphaFoldDB" id="A0A7V6A684"/>
<dbReference type="InterPro" id="IPR003773">
    <property type="entry name" value="Menaquinone_biosynth"/>
</dbReference>
<comment type="pathway">
    <text evidence="1 4">Quinol/quinone metabolism; menaquinone biosynthesis.</text>
</comment>
<comment type="similarity">
    <text evidence="4">Belongs to the MqnA/MqnD family. MqnA subfamily.</text>
</comment>
<keyword evidence="2 4" id="KW-0474">Menaquinone biosynthesis</keyword>